<evidence type="ECO:0000256" key="1">
    <source>
        <dbReference type="ARBA" id="ARBA00022857"/>
    </source>
</evidence>
<dbReference type="Gene3D" id="3.90.180.10">
    <property type="entry name" value="Medium-chain alcohol dehydrogenases, catalytic domain"/>
    <property type="match status" value="1"/>
</dbReference>
<dbReference type="InterPro" id="IPR013154">
    <property type="entry name" value="ADH-like_N"/>
</dbReference>
<evidence type="ECO:0000259" key="3">
    <source>
        <dbReference type="SMART" id="SM00829"/>
    </source>
</evidence>
<dbReference type="InterPro" id="IPR013149">
    <property type="entry name" value="ADH-like_C"/>
</dbReference>
<accession>A0ABX0XTT0</accession>
<evidence type="ECO:0000313" key="4">
    <source>
        <dbReference type="EMBL" id="NJC69404.1"/>
    </source>
</evidence>
<dbReference type="CDD" id="cd08241">
    <property type="entry name" value="QOR1"/>
    <property type="match status" value="1"/>
</dbReference>
<name>A0ABX0XTT0_9ACTN</name>
<gene>
    <name evidence="4" type="ORF">HC031_06675</name>
</gene>
<keyword evidence="2" id="KW-0560">Oxidoreductase</keyword>
<sequence length="320" mass="33047">MRAIQISRYGGPEVLDLVELPDPQPGPDEILIDVAAAGINYADTHLADGSYLTSPTLPFVPGSEVIGRTADGRRVMGLTTGGGYAEKVLLPAALAVEVPESIGDGAALALLVQGLSAWHLLRTSARLVAGETVVVNAAAGGVGSLAVQLAKAFGAGRVIATASAPEKQQMALDLGADVAVSGAADGYAERVVEANRGKRVDVILDAVGGRVFDAAFDALGQFGRLVTFGAASREIATPIEPGRLMKRNASVVGFWLSPALAVPGMFAPALTELFELVAAGRVRPVVGGEYPLTDARRAHEDLLARRTTGKLILRPGGESR</sequence>
<dbReference type="Gene3D" id="3.40.50.720">
    <property type="entry name" value="NAD(P)-binding Rossmann-like Domain"/>
    <property type="match status" value="1"/>
</dbReference>
<dbReference type="Proteomes" id="UP000722989">
    <property type="component" value="Unassembled WGS sequence"/>
</dbReference>
<keyword evidence="5" id="KW-1185">Reference proteome</keyword>
<reference evidence="4 5" key="1">
    <citation type="submission" date="2020-03" db="EMBL/GenBank/DDBJ databases">
        <title>WGS of the type strain of Planosporangium spp.</title>
        <authorList>
            <person name="Thawai C."/>
        </authorList>
    </citation>
    <scope>NUCLEOTIDE SEQUENCE [LARGE SCALE GENOMIC DNA]</scope>
    <source>
        <strain evidence="4 5">TBRC 5610</strain>
    </source>
</reference>
<dbReference type="SUPFAM" id="SSF50129">
    <property type="entry name" value="GroES-like"/>
    <property type="match status" value="1"/>
</dbReference>
<dbReference type="InterPro" id="IPR020843">
    <property type="entry name" value="ER"/>
</dbReference>
<organism evidence="4 5">
    <name type="scientific">Planosporangium thailandense</name>
    <dbReference type="NCBI Taxonomy" id="765197"/>
    <lineage>
        <taxon>Bacteria</taxon>
        <taxon>Bacillati</taxon>
        <taxon>Actinomycetota</taxon>
        <taxon>Actinomycetes</taxon>
        <taxon>Micromonosporales</taxon>
        <taxon>Micromonosporaceae</taxon>
        <taxon>Planosporangium</taxon>
    </lineage>
</organism>
<evidence type="ECO:0000256" key="2">
    <source>
        <dbReference type="ARBA" id="ARBA00023002"/>
    </source>
</evidence>
<dbReference type="PANTHER" id="PTHR48106:SF13">
    <property type="entry name" value="QUINONE OXIDOREDUCTASE-RELATED"/>
    <property type="match status" value="1"/>
</dbReference>
<dbReference type="InterPro" id="IPR011032">
    <property type="entry name" value="GroES-like_sf"/>
</dbReference>
<dbReference type="Pfam" id="PF08240">
    <property type="entry name" value="ADH_N"/>
    <property type="match status" value="1"/>
</dbReference>
<dbReference type="EMBL" id="JAATVY010000003">
    <property type="protein sequence ID" value="NJC69404.1"/>
    <property type="molecule type" value="Genomic_DNA"/>
</dbReference>
<keyword evidence="1" id="KW-0521">NADP</keyword>
<dbReference type="PANTHER" id="PTHR48106">
    <property type="entry name" value="QUINONE OXIDOREDUCTASE PIG3-RELATED"/>
    <property type="match status" value="1"/>
</dbReference>
<comment type="caution">
    <text evidence="4">The sequence shown here is derived from an EMBL/GenBank/DDBJ whole genome shotgun (WGS) entry which is preliminary data.</text>
</comment>
<proteinExistence type="predicted"/>
<evidence type="ECO:0000313" key="5">
    <source>
        <dbReference type="Proteomes" id="UP000722989"/>
    </source>
</evidence>
<protein>
    <submittedName>
        <fullName evidence="4">NADPH:quinone oxidoreductase family protein</fullName>
    </submittedName>
</protein>
<dbReference type="SMART" id="SM00829">
    <property type="entry name" value="PKS_ER"/>
    <property type="match status" value="1"/>
</dbReference>
<dbReference type="SUPFAM" id="SSF51735">
    <property type="entry name" value="NAD(P)-binding Rossmann-fold domains"/>
    <property type="match status" value="1"/>
</dbReference>
<dbReference type="InterPro" id="IPR036291">
    <property type="entry name" value="NAD(P)-bd_dom_sf"/>
</dbReference>
<dbReference type="Pfam" id="PF00107">
    <property type="entry name" value="ADH_zinc_N"/>
    <property type="match status" value="1"/>
</dbReference>
<dbReference type="RefSeq" id="WP_167924281.1">
    <property type="nucleotide sequence ID" value="NZ_JAATVY010000003.1"/>
</dbReference>
<feature type="domain" description="Enoyl reductase (ER)" evidence="3">
    <location>
        <begin position="10"/>
        <end position="313"/>
    </location>
</feature>